<proteinExistence type="predicted"/>
<dbReference type="AlphaFoldDB" id="A0A075VTD2"/>
<protein>
    <submittedName>
        <fullName evidence="1">Uncharacterized protein</fullName>
    </submittedName>
</protein>
<dbReference type="RefSeq" id="YP_009049710.1">
    <property type="nucleotide sequence ID" value="NC_024624.1"/>
</dbReference>
<sequence length="104" mass="11588">MPSIIKIERMYPLSVVVCQSWLTNIVVPFPRQGGCSIHVDPNPRSYASEIPIRSGRTGLVSFDSRMSPAASSFSYYLPISFMVLLGSRPSQAKSQLSNQLLRIR</sequence>
<accession>A0A075VTD2</accession>
<name>A0A075VTD2_CAPAN</name>
<geneLocation type="mitochondrion" evidence="1"/>
<evidence type="ECO:0000313" key="1">
    <source>
        <dbReference type="EMBL" id="AIG90068.1"/>
    </source>
</evidence>
<dbReference type="KEGG" id="cann:19989037"/>
<organism evidence="1">
    <name type="scientific">Capsicum annuum</name>
    <name type="common">Capsicum pepper</name>
    <dbReference type="NCBI Taxonomy" id="4072"/>
    <lineage>
        <taxon>Eukaryota</taxon>
        <taxon>Viridiplantae</taxon>
        <taxon>Streptophyta</taxon>
        <taxon>Embryophyta</taxon>
        <taxon>Tracheophyta</taxon>
        <taxon>Spermatophyta</taxon>
        <taxon>Magnoliopsida</taxon>
        <taxon>eudicotyledons</taxon>
        <taxon>Gunneridae</taxon>
        <taxon>Pentapetalae</taxon>
        <taxon>asterids</taxon>
        <taxon>lamiids</taxon>
        <taxon>Solanales</taxon>
        <taxon>Solanaceae</taxon>
        <taxon>Solanoideae</taxon>
        <taxon>Capsiceae</taxon>
        <taxon>Capsicum</taxon>
    </lineage>
</organism>
<dbReference type="EMBL" id="KJ865410">
    <property type="protein sequence ID" value="AIG90068.1"/>
    <property type="molecule type" value="Genomic_DNA"/>
</dbReference>
<dbReference type="GeneID" id="19989037"/>
<reference evidence="1" key="1">
    <citation type="submission" date="2014-05" db="EMBL/GenBank/DDBJ databases">
        <title>Capsicum annuum strain Jeju mitochondrial DNA, complete genome.</title>
        <authorList>
            <person name="Jo Y.D."/>
            <person name="Choi Y."/>
            <person name="Kim D.-H."/>
            <person name="Kim B.-D."/>
            <person name="Kang B.-C."/>
        </authorList>
    </citation>
    <scope>NUCLEOTIDE SEQUENCE</scope>
</reference>
<gene>
    <name evidence="1" type="primary">orf104b</name>
</gene>
<keyword evidence="1" id="KW-0496">Mitochondrion</keyword>
<accession>A0A1U8QCW4</accession>